<dbReference type="Proteomes" id="UP000247746">
    <property type="component" value="Unassembled WGS sequence"/>
</dbReference>
<reference evidence="3 4" key="1">
    <citation type="submission" date="2018-06" db="EMBL/GenBank/DDBJ databases">
        <title>Genomic Encyclopedia of Type Strains, Phase III (KMG-III): the genomes of soil and plant-associated and newly described type strains.</title>
        <authorList>
            <person name="Whitman W."/>
        </authorList>
    </citation>
    <scope>NUCLEOTIDE SEQUENCE [LARGE SCALE GENOMIC DNA]</scope>
    <source>
        <strain evidence="3 4">CECT 5889</strain>
    </source>
</reference>
<evidence type="ECO:0000256" key="2">
    <source>
        <dbReference type="SAM" id="SignalP"/>
    </source>
</evidence>
<keyword evidence="2" id="KW-0732">Signal</keyword>
<feature type="signal peptide" evidence="2">
    <location>
        <begin position="1"/>
        <end position="32"/>
    </location>
</feature>
<evidence type="ECO:0000256" key="1">
    <source>
        <dbReference type="SAM" id="MobiDB-lite"/>
    </source>
</evidence>
<keyword evidence="4" id="KW-1185">Reference proteome</keyword>
<gene>
    <name evidence="3" type="ORF">DFP82_11043</name>
</gene>
<feature type="region of interest" description="Disordered" evidence="1">
    <location>
        <begin position="122"/>
        <end position="217"/>
    </location>
</feature>
<feature type="compositionally biased region" description="Low complexity" evidence="1">
    <location>
        <begin position="127"/>
        <end position="139"/>
    </location>
</feature>
<comment type="caution">
    <text evidence="3">The sequence shown here is derived from an EMBL/GenBank/DDBJ whole genome shotgun (WGS) entry which is preliminary data.</text>
</comment>
<evidence type="ECO:0000313" key="3">
    <source>
        <dbReference type="EMBL" id="PYE37962.1"/>
    </source>
</evidence>
<accession>A0A2V4UW47</accession>
<organism evidence="3 4">
    <name type="scientific">Psychrobacter fozii</name>
    <dbReference type="NCBI Taxonomy" id="198480"/>
    <lineage>
        <taxon>Bacteria</taxon>
        <taxon>Pseudomonadati</taxon>
        <taxon>Pseudomonadota</taxon>
        <taxon>Gammaproteobacteria</taxon>
        <taxon>Moraxellales</taxon>
        <taxon>Moraxellaceae</taxon>
        <taxon>Psychrobacter</taxon>
    </lineage>
</organism>
<name>A0A2V4UW47_9GAMM</name>
<sequence length="428" mass="46522">MVNAMTVSKILKNSSYLLSALLIAACQPPAPTDDPAATENNPAVDTPVVITDDSVTITPDHILSIKPSRYQPSLGLQGNIEPIKQTQFVTVHPINVEEILVTKGQWVEKGTPLLIVRRLETESKTVNSSNTSDDTAADSGKPDQDTEVQSGTDVAKQTNAQDTSANAKPNQPAVNNDTTIKKALSDGTEPLTTNAAITSSSDGDDDDDEVNSSKGIENSKPQYKLITIRASFSGRVENLYAKAGQKLEARMPLLKFSDETKLHFTAMLPIQAEPQLSVGQTVNFTAENILEKFTGQISKLTATSQPKRLMVNVDVIDNEVSRKQLLPNMQVTGRVNYGQIDVGTIVPKRALHDVDLTELQSPPYKPLKPLTANVWIIGQDQHLKRYPIEVVEYNPSTEQYLIAGISNDSLICLADLPLDSDGKKVNVS</sequence>
<protein>
    <submittedName>
        <fullName evidence="3">Multidrug efflux pump subunit AcrA (Membrane-fusion protein)</fullName>
    </submittedName>
</protein>
<feature type="chain" id="PRO_5015890410" evidence="2">
    <location>
        <begin position="33"/>
        <end position="428"/>
    </location>
</feature>
<dbReference type="GO" id="GO:1990281">
    <property type="term" value="C:efflux pump complex"/>
    <property type="evidence" value="ECO:0007669"/>
    <property type="project" value="TreeGrafter"/>
</dbReference>
<evidence type="ECO:0000313" key="4">
    <source>
        <dbReference type="Proteomes" id="UP000247746"/>
    </source>
</evidence>
<proteinExistence type="predicted"/>
<dbReference type="PANTHER" id="PTHR30469">
    <property type="entry name" value="MULTIDRUG RESISTANCE PROTEIN MDTA"/>
    <property type="match status" value="1"/>
</dbReference>
<dbReference type="AlphaFoldDB" id="A0A2V4UW47"/>
<dbReference type="GO" id="GO:0015562">
    <property type="term" value="F:efflux transmembrane transporter activity"/>
    <property type="evidence" value="ECO:0007669"/>
    <property type="project" value="TreeGrafter"/>
</dbReference>
<dbReference type="Gene3D" id="2.40.50.100">
    <property type="match status" value="1"/>
</dbReference>
<feature type="compositionally biased region" description="Polar residues" evidence="1">
    <location>
        <begin position="147"/>
        <end position="178"/>
    </location>
</feature>
<dbReference type="EMBL" id="QJSU01000010">
    <property type="protein sequence ID" value="PYE37962.1"/>
    <property type="molecule type" value="Genomic_DNA"/>
</dbReference>